<dbReference type="Gene3D" id="1.20.120.1760">
    <property type="match status" value="1"/>
</dbReference>
<dbReference type="PANTHER" id="PTHR10414:SF71">
    <property type="entry name" value="FI05338P"/>
    <property type="match status" value="1"/>
</dbReference>
<evidence type="ECO:0008006" key="9">
    <source>
        <dbReference type="Google" id="ProtNLM"/>
    </source>
</evidence>
<feature type="transmembrane region" description="Helical" evidence="6">
    <location>
        <begin position="308"/>
        <end position="325"/>
    </location>
</feature>
<name>A0A8K0JXN5_LADFU</name>
<comment type="subcellular location">
    <subcellularLocation>
        <location evidence="1">Membrane</location>
    </subcellularLocation>
</comment>
<dbReference type="InterPro" id="IPR000462">
    <property type="entry name" value="CDP-OH_P_trans"/>
</dbReference>
<feature type="transmembrane region" description="Helical" evidence="6">
    <location>
        <begin position="280"/>
        <end position="302"/>
    </location>
</feature>
<dbReference type="InterPro" id="IPR048254">
    <property type="entry name" value="CDP_ALCOHOL_P_TRANSF_CS"/>
</dbReference>
<evidence type="ECO:0000313" key="7">
    <source>
        <dbReference type="EMBL" id="KAG8224024.1"/>
    </source>
</evidence>
<evidence type="ECO:0000256" key="6">
    <source>
        <dbReference type="SAM" id="Phobius"/>
    </source>
</evidence>
<comment type="similarity">
    <text evidence="2 5">Belongs to the CDP-alcohol phosphatidyltransferase class-I family.</text>
</comment>
<feature type="transmembrane region" description="Helical" evidence="6">
    <location>
        <begin position="337"/>
        <end position="357"/>
    </location>
</feature>
<keyword evidence="3 5" id="KW-0808">Transferase</keyword>
<dbReference type="GO" id="GO:0004307">
    <property type="term" value="F:ethanolaminephosphotransferase activity"/>
    <property type="evidence" value="ECO:0007669"/>
    <property type="project" value="TreeGrafter"/>
</dbReference>
<sequence length="399" mass="45894">MNFCSLFVETKKMDVQYLTQQHLSGFENYKYSSLDTSPLSIYVMHPFWNNVVKLFPKWIAPNLLTFVGFLFTVGNFMLLMWYDYSFYASSDDYTDYPPVPRWVWGFASLTFFVAYTLDGIDGKQARRTGTSGPLGELFDHGLDSWTALFIPICMYSAFGRSSSDFSIEPVRMYFCLWNVFINFYVSHWEKYNTGVLFLPWGYDASMLATILVFAVTSVFGHEIWKFNLLGDISAGHMFELLFYISAVVTNLPVALWNIYKSYRDRTGKMRTFYEAIRPMIPVLSFLIMSAIWVLCSPTDIVMADPRCVFVLTGSIFSNICCRLIVSQMSNTRCELWNWMLLPVLVGLCLSMVLPPALNGELVILYLFVRCASTSRSTVSESNHMMNDYLPTTHVNQEKS</sequence>
<feature type="transmembrane region" description="Helical" evidence="6">
    <location>
        <begin position="63"/>
        <end position="82"/>
    </location>
</feature>
<evidence type="ECO:0000313" key="8">
    <source>
        <dbReference type="Proteomes" id="UP000792457"/>
    </source>
</evidence>
<dbReference type="GO" id="GO:0005789">
    <property type="term" value="C:endoplasmic reticulum membrane"/>
    <property type="evidence" value="ECO:0007669"/>
    <property type="project" value="TreeGrafter"/>
</dbReference>
<keyword evidence="6" id="KW-1133">Transmembrane helix</keyword>
<proteinExistence type="inferred from homology"/>
<reference evidence="7" key="1">
    <citation type="submission" date="2013-04" db="EMBL/GenBank/DDBJ databases">
        <authorList>
            <person name="Qu J."/>
            <person name="Murali S.C."/>
            <person name="Bandaranaike D."/>
            <person name="Bellair M."/>
            <person name="Blankenburg K."/>
            <person name="Chao H."/>
            <person name="Dinh H."/>
            <person name="Doddapaneni H."/>
            <person name="Downs B."/>
            <person name="Dugan-Rocha S."/>
            <person name="Elkadiri S."/>
            <person name="Gnanaolivu R.D."/>
            <person name="Hernandez B."/>
            <person name="Javaid M."/>
            <person name="Jayaseelan J.C."/>
            <person name="Lee S."/>
            <person name="Li M."/>
            <person name="Ming W."/>
            <person name="Munidasa M."/>
            <person name="Muniz J."/>
            <person name="Nguyen L."/>
            <person name="Ongeri F."/>
            <person name="Osuji N."/>
            <person name="Pu L.-L."/>
            <person name="Puazo M."/>
            <person name="Qu C."/>
            <person name="Quiroz J."/>
            <person name="Raj R."/>
            <person name="Weissenberger G."/>
            <person name="Xin Y."/>
            <person name="Zou X."/>
            <person name="Han Y."/>
            <person name="Richards S."/>
            <person name="Worley K."/>
            <person name="Muzny D."/>
            <person name="Gibbs R."/>
        </authorList>
    </citation>
    <scope>NUCLEOTIDE SEQUENCE</scope>
    <source>
        <strain evidence="7">Sampled in the wild</strain>
    </source>
</reference>
<dbReference type="GO" id="GO:0005794">
    <property type="term" value="C:Golgi apparatus"/>
    <property type="evidence" value="ECO:0007669"/>
    <property type="project" value="TreeGrafter"/>
</dbReference>
<evidence type="ECO:0000256" key="3">
    <source>
        <dbReference type="ARBA" id="ARBA00022679"/>
    </source>
</evidence>
<evidence type="ECO:0000256" key="2">
    <source>
        <dbReference type="ARBA" id="ARBA00010441"/>
    </source>
</evidence>
<accession>A0A8K0JXN5</accession>
<dbReference type="Pfam" id="PF01066">
    <property type="entry name" value="CDP-OH_P_transf"/>
    <property type="match status" value="1"/>
</dbReference>
<evidence type="ECO:0000256" key="4">
    <source>
        <dbReference type="ARBA" id="ARBA00023136"/>
    </source>
</evidence>
<feature type="transmembrane region" description="Helical" evidence="6">
    <location>
        <begin position="240"/>
        <end position="259"/>
    </location>
</feature>
<dbReference type="InterPro" id="IPR014472">
    <property type="entry name" value="CHOPT"/>
</dbReference>
<dbReference type="AlphaFoldDB" id="A0A8K0JXN5"/>
<keyword evidence="6" id="KW-0812">Transmembrane</keyword>
<feature type="transmembrane region" description="Helical" evidence="6">
    <location>
        <begin position="200"/>
        <end position="220"/>
    </location>
</feature>
<dbReference type="InterPro" id="IPR043130">
    <property type="entry name" value="CDP-OH_PTrfase_TM_dom"/>
</dbReference>
<dbReference type="EMBL" id="KZ308182">
    <property type="protein sequence ID" value="KAG8224024.1"/>
    <property type="molecule type" value="Genomic_DNA"/>
</dbReference>
<keyword evidence="4 6" id="KW-0472">Membrane</keyword>
<gene>
    <name evidence="7" type="ORF">J437_LFUL001101</name>
</gene>
<feature type="transmembrane region" description="Helical" evidence="6">
    <location>
        <begin position="102"/>
        <end position="120"/>
    </location>
</feature>
<reference evidence="7" key="2">
    <citation type="submission" date="2017-10" db="EMBL/GenBank/DDBJ databases">
        <title>Ladona fulva Genome sequencing and assembly.</title>
        <authorList>
            <person name="Murali S."/>
            <person name="Richards S."/>
            <person name="Bandaranaike D."/>
            <person name="Bellair M."/>
            <person name="Blankenburg K."/>
            <person name="Chao H."/>
            <person name="Dinh H."/>
            <person name="Doddapaneni H."/>
            <person name="Dugan-Rocha S."/>
            <person name="Elkadiri S."/>
            <person name="Gnanaolivu R."/>
            <person name="Hernandez B."/>
            <person name="Skinner E."/>
            <person name="Javaid M."/>
            <person name="Lee S."/>
            <person name="Li M."/>
            <person name="Ming W."/>
            <person name="Munidasa M."/>
            <person name="Muniz J."/>
            <person name="Nguyen L."/>
            <person name="Hughes D."/>
            <person name="Osuji N."/>
            <person name="Pu L.-L."/>
            <person name="Puazo M."/>
            <person name="Qu C."/>
            <person name="Quiroz J."/>
            <person name="Raj R."/>
            <person name="Weissenberger G."/>
            <person name="Xin Y."/>
            <person name="Zou X."/>
            <person name="Han Y."/>
            <person name="Worley K."/>
            <person name="Muzny D."/>
            <person name="Gibbs R."/>
        </authorList>
    </citation>
    <scope>NUCLEOTIDE SEQUENCE</scope>
    <source>
        <strain evidence="7">Sampled in the wild</strain>
    </source>
</reference>
<dbReference type="FunFam" id="1.20.120.1760:FF:000016">
    <property type="entry name" value="ethanolaminephosphotransferase 1"/>
    <property type="match status" value="1"/>
</dbReference>
<dbReference type="PROSITE" id="PS00379">
    <property type="entry name" value="CDP_ALCOHOL_P_TRANSF"/>
    <property type="match status" value="1"/>
</dbReference>
<evidence type="ECO:0000256" key="1">
    <source>
        <dbReference type="ARBA" id="ARBA00004370"/>
    </source>
</evidence>
<dbReference type="Proteomes" id="UP000792457">
    <property type="component" value="Unassembled WGS sequence"/>
</dbReference>
<protein>
    <recommendedName>
        <fullName evidence="9">Ethanolaminephosphotransferase 1</fullName>
    </recommendedName>
</protein>
<keyword evidence="8" id="KW-1185">Reference proteome</keyword>
<evidence type="ECO:0000256" key="5">
    <source>
        <dbReference type="RuleBase" id="RU003750"/>
    </source>
</evidence>
<comment type="caution">
    <text evidence="7">The sequence shown here is derived from an EMBL/GenBank/DDBJ whole genome shotgun (WGS) entry which is preliminary data.</text>
</comment>
<dbReference type="OrthoDB" id="196717at2759"/>
<dbReference type="PANTHER" id="PTHR10414">
    <property type="entry name" value="ETHANOLAMINEPHOSPHOTRANSFERASE"/>
    <property type="match status" value="1"/>
</dbReference>
<organism evidence="7 8">
    <name type="scientific">Ladona fulva</name>
    <name type="common">Scarce chaser dragonfly</name>
    <name type="synonym">Libellula fulva</name>
    <dbReference type="NCBI Taxonomy" id="123851"/>
    <lineage>
        <taxon>Eukaryota</taxon>
        <taxon>Metazoa</taxon>
        <taxon>Ecdysozoa</taxon>
        <taxon>Arthropoda</taxon>
        <taxon>Hexapoda</taxon>
        <taxon>Insecta</taxon>
        <taxon>Pterygota</taxon>
        <taxon>Palaeoptera</taxon>
        <taxon>Odonata</taxon>
        <taxon>Epiprocta</taxon>
        <taxon>Anisoptera</taxon>
        <taxon>Libelluloidea</taxon>
        <taxon>Libellulidae</taxon>
        <taxon>Ladona</taxon>
    </lineage>
</organism>
<dbReference type="PIRSF" id="PIRSF015665">
    <property type="entry name" value="CHOPT"/>
    <property type="match status" value="1"/>
</dbReference>
<dbReference type="GO" id="GO:0006646">
    <property type="term" value="P:phosphatidylethanolamine biosynthetic process"/>
    <property type="evidence" value="ECO:0007669"/>
    <property type="project" value="TreeGrafter"/>
</dbReference>